<dbReference type="EMBL" id="NEXV01000673">
    <property type="protein sequence ID" value="PIG79604.1"/>
    <property type="molecule type" value="Genomic_DNA"/>
</dbReference>
<dbReference type="InterPro" id="IPR010730">
    <property type="entry name" value="HET"/>
</dbReference>
<dbReference type="STRING" id="656916.A0A2G7FG69"/>
<dbReference type="AlphaFoldDB" id="A0A2G7FG69"/>
<name>A0A2G7FG69_9EURO</name>
<dbReference type="Pfam" id="PF23397">
    <property type="entry name" value="DUF7104"/>
    <property type="match status" value="2"/>
</dbReference>
<reference evidence="2 3" key="1">
    <citation type="submission" date="2017-05" db="EMBL/GenBank/DDBJ databases">
        <title>Genome sequence for an aflatoxigenic pathogen of Argentinian peanut, Aspergillus arachidicola.</title>
        <authorList>
            <person name="Moore G."/>
            <person name="Beltz S.B."/>
            <person name="Mack B.M."/>
        </authorList>
    </citation>
    <scope>NUCLEOTIDE SEQUENCE [LARGE SCALE GENOMIC DNA]</scope>
    <source>
        <strain evidence="2 3">CBS 117610</strain>
    </source>
</reference>
<organism evidence="2 3">
    <name type="scientific">Aspergillus arachidicola</name>
    <dbReference type="NCBI Taxonomy" id="656916"/>
    <lineage>
        <taxon>Eukaryota</taxon>
        <taxon>Fungi</taxon>
        <taxon>Dikarya</taxon>
        <taxon>Ascomycota</taxon>
        <taxon>Pezizomycotina</taxon>
        <taxon>Eurotiomycetes</taxon>
        <taxon>Eurotiomycetidae</taxon>
        <taxon>Eurotiales</taxon>
        <taxon>Aspergillaceae</taxon>
        <taxon>Aspergillus</taxon>
        <taxon>Aspergillus subgen. Circumdati</taxon>
    </lineage>
</organism>
<dbReference type="InterPro" id="IPR052895">
    <property type="entry name" value="HetReg/Transcr_Mod"/>
</dbReference>
<evidence type="ECO:0000259" key="1">
    <source>
        <dbReference type="Pfam" id="PF06985"/>
    </source>
</evidence>
<feature type="domain" description="Heterokaryon incompatibility" evidence="1">
    <location>
        <begin position="50"/>
        <end position="193"/>
    </location>
</feature>
<dbReference type="PANTHER" id="PTHR24148:SF78">
    <property type="entry name" value="HETEROKARYON INCOMPATIBILITY DOMAIN-CONTAINING PROTEIN"/>
    <property type="match status" value="1"/>
</dbReference>
<dbReference type="Pfam" id="PF06985">
    <property type="entry name" value="HET"/>
    <property type="match status" value="1"/>
</dbReference>
<dbReference type="InterPro" id="IPR055530">
    <property type="entry name" value="DUF7104"/>
</dbReference>
<dbReference type="PANTHER" id="PTHR24148">
    <property type="entry name" value="ANKYRIN REPEAT DOMAIN-CONTAINING PROTEIN 39 HOMOLOG-RELATED"/>
    <property type="match status" value="1"/>
</dbReference>
<sequence>MSSGLYKSLPLEANATRMVRLLPDKEKNAEIECELFTYDLTEVEGKKRLYEALSYVWSGDQEGGAEKRKEIKLLGHTVPITANLHAAMVNLRDHQFERVLWVDAICINQNDLDEKNKQIPLMRTIYAQANRVIIWLGEAFEDGDKALETIRDLAERKAMSGKGADTKLSRSNRESCLKLLQRKWFRRIWVLQEAGVARSIEIMCGSVQINGYTFCEGLSQIEIPSLLRLIHPVLYLIRGAQFRPRNASRLRGSLYIGELIVIPVSEQVLKAAVGSIGHAAPLILETLLRYQDNFQVTEEVVKVVAANMGFAGPSILEQLFKYQDNIPITEEVIEAAAGNKGYDGSKILEMLLSIKTIYQLLKRLLKPRQGMRGMDL</sequence>
<comment type="caution">
    <text evidence="2">The sequence shown here is derived from an EMBL/GenBank/DDBJ whole genome shotgun (WGS) entry which is preliminary data.</text>
</comment>
<evidence type="ECO:0000313" key="3">
    <source>
        <dbReference type="Proteomes" id="UP000231358"/>
    </source>
</evidence>
<gene>
    <name evidence="2" type="ORF">AARAC_001464</name>
</gene>
<accession>A0A2G7FG69</accession>
<proteinExistence type="predicted"/>
<protein>
    <recommendedName>
        <fullName evidence="1">Heterokaryon incompatibility domain-containing protein</fullName>
    </recommendedName>
</protein>
<keyword evidence="3" id="KW-1185">Reference proteome</keyword>
<evidence type="ECO:0000313" key="2">
    <source>
        <dbReference type="EMBL" id="PIG79604.1"/>
    </source>
</evidence>
<dbReference type="Proteomes" id="UP000231358">
    <property type="component" value="Unassembled WGS sequence"/>
</dbReference>